<dbReference type="RefSeq" id="WP_115280887.1">
    <property type="nucleotide sequence ID" value="NZ_AP022600.1"/>
</dbReference>
<dbReference type="PANTHER" id="PTHR43674">
    <property type="entry name" value="NITRILASE C965.09-RELATED"/>
    <property type="match status" value="1"/>
</dbReference>
<dbReference type="EMBL" id="UGQT01000001">
    <property type="protein sequence ID" value="STZ62121.1"/>
    <property type="molecule type" value="Genomic_DNA"/>
</dbReference>
<dbReference type="InterPro" id="IPR003010">
    <property type="entry name" value="C-N_Hydrolase"/>
</dbReference>
<sequence length="266" mass="27963">MTTSVACAQFAPEFGDVAGNCAAITDLIGRAVAAGADVVVLPELATTGYMFTDADEARALALPSSAPVFADWAAAAGDAIVVVGYCEAGDDGHVYNSAVMLDRGGVVAGYRKTHLWDREKLVFTPGSVLPPVVKTRHGNIAMMVCYDLEFAEVTRAVTVAGAELIVASVNWPLFPRPEGERPGEVITAMSTARLNRVAVAVCDRCGVERGQPWTAGTVIVDPDGWVAAAAGPGPELVLAEVDLALTHDKSLTEHVDLLADRRLDLY</sequence>
<proteinExistence type="predicted"/>
<dbReference type="PROSITE" id="PS50263">
    <property type="entry name" value="CN_HYDROLASE"/>
    <property type="match status" value="1"/>
</dbReference>
<dbReference type="EC" id="3.5.1.100" evidence="3"/>
<dbReference type="SUPFAM" id="SSF56317">
    <property type="entry name" value="Carbon-nitrogen hydrolase"/>
    <property type="match status" value="1"/>
</dbReference>
<dbReference type="GO" id="GO:0050126">
    <property type="term" value="F:N-carbamoylputrescine amidase activity"/>
    <property type="evidence" value="ECO:0007669"/>
    <property type="project" value="TreeGrafter"/>
</dbReference>
<accession>A0A378TMX8</accession>
<dbReference type="AlphaFoldDB" id="A0A378TMX8"/>
<keyword evidence="4" id="KW-1185">Reference proteome</keyword>
<dbReference type="Pfam" id="PF00795">
    <property type="entry name" value="CN_hydrolase"/>
    <property type="match status" value="1"/>
</dbReference>
<keyword evidence="1 3" id="KW-0378">Hydrolase</keyword>
<evidence type="ECO:0000313" key="3">
    <source>
        <dbReference type="EMBL" id="STZ62121.1"/>
    </source>
</evidence>
<name>A0A378TMX8_9MYCO</name>
<evidence type="ECO:0000313" key="4">
    <source>
        <dbReference type="Proteomes" id="UP000254978"/>
    </source>
</evidence>
<gene>
    <name evidence="3" type="primary">ramA_4</name>
    <name evidence="3" type="ORF">NCTC10821_05684</name>
</gene>
<dbReference type="InterPro" id="IPR050345">
    <property type="entry name" value="Aliph_Amidase/BUP"/>
</dbReference>
<dbReference type="Proteomes" id="UP000254978">
    <property type="component" value="Unassembled WGS sequence"/>
</dbReference>
<evidence type="ECO:0000259" key="2">
    <source>
        <dbReference type="PROSITE" id="PS50263"/>
    </source>
</evidence>
<organism evidence="3 4">
    <name type="scientific">Mycolicibacterium tokaiense</name>
    <dbReference type="NCBI Taxonomy" id="39695"/>
    <lineage>
        <taxon>Bacteria</taxon>
        <taxon>Bacillati</taxon>
        <taxon>Actinomycetota</taxon>
        <taxon>Actinomycetes</taxon>
        <taxon>Mycobacteriales</taxon>
        <taxon>Mycobacteriaceae</taxon>
        <taxon>Mycolicibacterium</taxon>
    </lineage>
</organism>
<dbReference type="GO" id="GO:0033388">
    <property type="term" value="P:putrescine biosynthetic process from arginine"/>
    <property type="evidence" value="ECO:0007669"/>
    <property type="project" value="TreeGrafter"/>
</dbReference>
<evidence type="ECO:0000256" key="1">
    <source>
        <dbReference type="ARBA" id="ARBA00022801"/>
    </source>
</evidence>
<reference evidence="3 4" key="1">
    <citation type="submission" date="2018-06" db="EMBL/GenBank/DDBJ databases">
        <authorList>
            <consortium name="Pathogen Informatics"/>
            <person name="Doyle S."/>
        </authorList>
    </citation>
    <scope>NUCLEOTIDE SEQUENCE [LARGE SCALE GENOMIC DNA]</scope>
    <source>
        <strain evidence="3 4">NCTC10821</strain>
    </source>
</reference>
<dbReference type="InterPro" id="IPR036526">
    <property type="entry name" value="C-N_Hydrolase_sf"/>
</dbReference>
<protein>
    <submittedName>
        <fullName evidence="3">Putative amidohydrolase</fullName>
        <ecNumber evidence="3">3.5.1.100</ecNumber>
    </submittedName>
</protein>
<dbReference type="PANTHER" id="PTHR43674:SF2">
    <property type="entry name" value="BETA-UREIDOPROPIONASE"/>
    <property type="match status" value="1"/>
</dbReference>
<dbReference type="OrthoDB" id="4008466at2"/>
<feature type="domain" description="CN hydrolase" evidence="2">
    <location>
        <begin position="3"/>
        <end position="243"/>
    </location>
</feature>
<dbReference type="Gene3D" id="3.60.110.10">
    <property type="entry name" value="Carbon-nitrogen hydrolase"/>
    <property type="match status" value="1"/>
</dbReference>